<feature type="domain" description="Transposase IS701-like DDE" evidence="1">
    <location>
        <begin position="20"/>
        <end position="207"/>
    </location>
</feature>
<dbReference type="InterPro" id="IPR038721">
    <property type="entry name" value="IS701-like_DDE_dom"/>
</dbReference>
<dbReference type="AlphaFoldDB" id="A0A8J3IVW7"/>
<evidence type="ECO:0000259" key="1">
    <source>
        <dbReference type="Pfam" id="PF13546"/>
    </source>
</evidence>
<keyword evidence="3" id="KW-1185">Reference proteome</keyword>
<gene>
    <name evidence="2" type="ORF">KSF_088720</name>
</gene>
<proteinExistence type="predicted"/>
<dbReference type="Pfam" id="PF13546">
    <property type="entry name" value="DDE_5"/>
    <property type="match status" value="1"/>
</dbReference>
<organism evidence="2 3">
    <name type="scientific">Reticulibacter mediterranei</name>
    <dbReference type="NCBI Taxonomy" id="2778369"/>
    <lineage>
        <taxon>Bacteria</taxon>
        <taxon>Bacillati</taxon>
        <taxon>Chloroflexota</taxon>
        <taxon>Ktedonobacteria</taxon>
        <taxon>Ktedonobacterales</taxon>
        <taxon>Reticulibacteraceae</taxon>
        <taxon>Reticulibacter</taxon>
    </lineage>
</organism>
<dbReference type="InterPro" id="IPR039365">
    <property type="entry name" value="IS701-like"/>
</dbReference>
<dbReference type="PANTHER" id="PTHR33627">
    <property type="entry name" value="TRANSPOSASE"/>
    <property type="match status" value="1"/>
</dbReference>
<protein>
    <recommendedName>
        <fullName evidence="1">Transposase IS701-like DDE domain-containing protein</fullName>
    </recommendedName>
</protein>
<reference evidence="2" key="1">
    <citation type="submission" date="2020-10" db="EMBL/GenBank/DDBJ databases">
        <title>Taxonomic study of unclassified bacteria belonging to the class Ktedonobacteria.</title>
        <authorList>
            <person name="Yabe S."/>
            <person name="Wang C.M."/>
            <person name="Zheng Y."/>
            <person name="Sakai Y."/>
            <person name="Cavaletti L."/>
            <person name="Monciardini P."/>
            <person name="Donadio S."/>
        </authorList>
    </citation>
    <scope>NUCLEOTIDE SEQUENCE</scope>
    <source>
        <strain evidence="2">ID150040</strain>
    </source>
</reference>
<sequence>MTKRRAIPTAPEPLEAYAGCFDDLFGKSNQRDEFRRYLEGLLLPTERNKTLTGLANTEPDVGAQHPRAQGMQWFLSESNWQERLVQEHRLHVLLEEPSTAPNDQGVLVIDEHGDRKRGHKTAHIGKQYLANLGKLDTGVVSVTSLWADEGVYYPVDFEPYTPADYFEQGKHDPAFRTKLKIGVELVRRAVQVPLPFRAVVADSFYGEDHGGSHKACVTSMSATC</sequence>
<evidence type="ECO:0000313" key="2">
    <source>
        <dbReference type="EMBL" id="GHO98824.1"/>
    </source>
</evidence>
<evidence type="ECO:0000313" key="3">
    <source>
        <dbReference type="Proteomes" id="UP000597444"/>
    </source>
</evidence>
<name>A0A8J3IVW7_9CHLR</name>
<dbReference type="RefSeq" id="WP_220209514.1">
    <property type="nucleotide sequence ID" value="NZ_BNJK01000002.1"/>
</dbReference>
<comment type="caution">
    <text evidence="2">The sequence shown here is derived from an EMBL/GenBank/DDBJ whole genome shotgun (WGS) entry which is preliminary data.</text>
</comment>
<accession>A0A8J3IVW7</accession>
<dbReference type="PANTHER" id="PTHR33627:SF1">
    <property type="entry name" value="TRANSPOSASE"/>
    <property type="match status" value="1"/>
</dbReference>
<dbReference type="Proteomes" id="UP000597444">
    <property type="component" value="Unassembled WGS sequence"/>
</dbReference>
<dbReference type="EMBL" id="BNJK01000002">
    <property type="protein sequence ID" value="GHO98824.1"/>
    <property type="molecule type" value="Genomic_DNA"/>
</dbReference>